<protein>
    <submittedName>
        <fullName evidence="1">Isocitrate lyase/phosphoenolpyruvate mutase family protein</fullName>
    </submittedName>
</protein>
<sequence>MRDQDFHALHRGTDRLLLLLNCWDAGSALMMQSLGAPAVATSSAAVAWAQGYGDGDQLPVARLLDCVRAIARRLTAPLSVDIEGGYSDDPAAVGETVAALIGAGAVGINIEDGRAEPALLCRKIEQARAAAERAGVRLFINARCDVYLKGLAPPEQRVAESLRRAALYRAAGADGFFAAGARAPDEIAALVAGTPLPLNVLALAGVPPAAELARLGVRRLSAGSGIAESVYARIAELGCDFLREGDGAALSRQALPYGELNALMSG</sequence>
<comment type="caution">
    <text evidence="1">The sequence shown here is derived from an EMBL/GenBank/DDBJ whole genome shotgun (WGS) entry which is preliminary data.</text>
</comment>
<name>A0ABT8DML4_9BURK</name>
<dbReference type="PANTHER" id="PTHR42905">
    <property type="entry name" value="PHOSPHOENOLPYRUVATE CARBOXYLASE"/>
    <property type="match status" value="1"/>
</dbReference>
<dbReference type="GO" id="GO:0016829">
    <property type="term" value="F:lyase activity"/>
    <property type="evidence" value="ECO:0007669"/>
    <property type="project" value="UniProtKB-KW"/>
</dbReference>
<accession>A0ABT8DML4</accession>
<reference evidence="1 2" key="1">
    <citation type="submission" date="2023-06" db="EMBL/GenBank/DDBJ databases">
        <title>Pelomonas sp. PFR6 16S ribosomal RNA gene Genome sequencing and assembly.</title>
        <authorList>
            <person name="Woo H."/>
        </authorList>
    </citation>
    <scope>NUCLEOTIDE SEQUENCE [LARGE SCALE GENOMIC DNA]</scope>
    <source>
        <strain evidence="1 2">PFR6</strain>
    </source>
</reference>
<organism evidence="1 2">
    <name type="scientific">Roseateles violae</name>
    <dbReference type="NCBI Taxonomy" id="3058042"/>
    <lineage>
        <taxon>Bacteria</taxon>
        <taxon>Pseudomonadati</taxon>
        <taxon>Pseudomonadota</taxon>
        <taxon>Betaproteobacteria</taxon>
        <taxon>Burkholderiales</taxon>
        <taxon>Sphaerotilaceae</taxon>
        <taxon>Roseateles</taxon>
    </lineage>
</organism>
<dbReference type="Pfam" id="PF13714">
    <property type="entry name" value="PEP_mutase"/>
    <property type="match status" value="1"/>
</dbReference>
<evidence type="ECO:0000313" key="2">
    <source>
        <dbReference type="Proteomes" id="UP001228044"/>
    </source>
</evidence>
<gene>
    <name evidence="1" type="ORF">QWJ38_03580</name>
</gene>
<keyword evidence="2" id="KW-1185">Reference proteome</keyword>
<dbReference type="PANTHER" id="PTHR42905:SF16">
    <property type="entry name" value="CARBOXYPHOSPHONOENOLPYRUVATE PHOSPHONOMUTASE-LIKE PROTEIN (AFU_ORTHOLOGUE AFUA_5G07230)"/>
    <property type="match status" value="1"/>
</dbReference>
<dbReference type="CDD" id="cd00377">
    <property type="entry name" value="ICL_PEPM"/>
    <property type="match status" value="1"/>
</dbReference>
<dbReference type="InterPro" id="IPR039556">
    <property type="entry name" value="ICL/PEPM"/>
</dbReference>
<dbReference type="InterPro" id="IPR015813">
    <property type="entry name" value="Pyrv/PenolPyrv_kinase-like_dom"/>
</dbReference>
<evidence type="ECO:0000313" key="1">
    <source>
        <dbReference type="EMBL" id="MDN3919357.1"/>
    </source>
</evidence>
<dbReference type="Gene3D" id="3.20.20.60">
    <property type="entry name" value="Phosphoenolpyruvate-binding domains"/>
    <property type="match status" value="1"/>
</dbReference>
<dbReference type="SUPFAM" id="SSF51621">
    <property type="entry name" value="Phosphoenolpyruvate/pyruvate domain"/>
    <property type="match status" value="1"/>
</dbReference>
<keyword evidence="1" id="KW-0456">Lyase</keyword>
<dbReference type="Proteomes" id="UP001228044">
    <property type="component" value="Unassembled WGS sequence"/>
</dbReference>
<dbReference type="EMBL" id="JAUHHC010000001">
    <property type="protein sequence ID" value="MDN3919357.1"/>
    <property type="molecule type" value="Genomic_DNA"/>
</dbReference>
<dbReference type="InterPro" id="IPR040442">
    <property type="entry name" value="Pyrv_kinase-like_dom_sf"/>
</dbReference>
<proteinExistence type="predicted"/>
<dbReference type="RefSeq" id="WP_290357661.1">
    <property type="nucleotide sequence ID" value="NZ_JAUHHC010000001.1"/>
</dbReference>